<name>A0A6H1Z6C2_9ZZZZ</name>
<organism evidence="1">
    <name type="scientific">viral metagenome</name>
    <dbReference type="NCBI Taxonomy" id="1070528"/>
    <lineage>
        <taxon>unclassified sequences</taxon>
        <taxon>metagenomes</taxon>
        <taxon>organismal metagenomes</taxon>
    </lineage>
</organism>
<protein>
    <submittedName>
        <fullName evidence="1">Uncharacterized protein</fullName>
    </submittedName>
</protein>
<accession>A0A6H1Z6C2</accession>
<gene>
    <name evidence="1" type="ORF">MM171A00097_0063</name>
    <name evidence="2" type="ORF">MM171B00243_0016</name>
</gene>
<dbReference type="EMBL" id="MT143710">
    <property type="protein sequence ID" value="QJA43416.1"/>
    <property type="molecule type" value="Genomic_DNA"/>
</dbReference>
<reference evidence="1" key="1">
    <citation type="submission" date="2020-03" db="EMBL/GenBank/DDBJ databases">
        <title>The deep terrestrial virosphere.</title>
        <authorList>
            <person name="Holmfeldt K."/>
            <person name="Nilsson E."/>
            <person name="Simone D."/>
            <person name="Lopez-Fernandez M."/>
            <person name="Wu X."/>
            <person name="de Brujin I."/>
            <person name="Lundin D."/>
            <person name="Andersson A."/>
            <person name="Bertilsson S."/>
            <person name="Dopson M."/>
        </authorList>
    </citation>
    <scope>NUCLEOTIDE SEQUENCE</scope>
    <source>
        <strain evidence="1">MM171A00097</strain>
        <strain evidence="2">MM171B00243</strain>
    </source>
</reference>
<dbReference type="EMBL" id="MT143883">
    <property type="protein sequence ID" value="QJB04462.1"/>
    <property type="molecule type" value="Genomic_DNA"/>
</dbReference>
<sequence>MKDYLWLIKTNKGDFFITVVGNWTQEEAAKRMWLVFEEMKLGITAMIPRKRATGPDDAVGTIYQPEEPKDGRDFEFLAGHKLWEASGRGVEYEAERVRLEKQMEF</sequence>
<evidence type="ECO:0000313" key="1">
    <source>
        <dbReference type="EMBL" id="QJA43416.1"/>
    </source>
</evidence>
<dbReference type="AlphaFoldDB" id="A0A6H1Z6C2"/>
<evidence type="ECO:0000313" key="2">
    <source>
        <dbReference type="EMBL" id="QJB04462.1"/>
    </source>
</evidence>
<proteinExistence type="predicted"/>